<accession>M9RQ93</accession>
<reference evidence="2 3" key="1">
    <citation type="journal article" date="2013" name="PLoS ONE">
        <title>Poles Apart: Arctic and Antarctic Octadecabacter strains Share High Genome Plasticity and a New Type of Xanthorhodopsin.</title>
        <authorList>
            <person name="Vollmers J."/>
            <person name="Voget S."/>
            <person name="Dietrich S."/>
            <person name="Gollnow K."/>
            <person name="Smits M."/>
            <person name="Meyer K."/>
            <person name="Brinkhoff T."/>
            <person name="Simon M."/>
            <person name="Daniel R."/>
        </authorList>
    </citation>
    <scope>NUCLEOTIDE SEQUENCE [LARGE SCALE GENOMIC DNA]</scope>
    <source>
        <strain evidence="2 3">238</strain>
    </source>
</reference>
<dbReference type="EMBL" id="CP003742">
    <property type="protein sequence ID" value="AGI72616.1"/>
    <property type="molecule type" value="Genomic_DNA"/>
</dbReference>
<dbReference type="PANTHER" id="PTHR34310">
    <property type="entry name" value="DUF427 DOMAIN PROTEIN (AFU_ORTHOLOGUE AFUA_3G02220)"/>
    <property type="match status" value="1"/>
</dbReference>
<dbReference type="HOGENOM" id="CLU_126578_0_1_5"/>
<dbReference type="OrthoDB" id="9815163at2"/>
<dbReference type="KEGG" id="oar:OA238_c25680"/>
<name>M9RQ93_9RHOB</name>
<dbReference type="Proteomes" id="UP000004688">
    <property type="component" value="Chromosome"/>
</dbReference>
<dbReference type="eggNOG" id="COG2343">
    <property type="taxonomic scope" value="Bacteria"/>
</dbReference>
<dbReference type="STRING" id="391616.OA238_c25680"/>
<dbReference type="AlphaFoldDB" id="M9RQ93"/>
<evidence type="ECO:0000313" key="3">
    <source>
        <dbReference type="Proteomes" id="UP000004688"/>
    </source>
</evidence>
<feature type="domain" description="DUF427" evidence="1">
    <location>
        <begin position="15"/>
        <end position="104"/>
    </location>
</feature>
<keyword evidence="3" id="KW-1185">Reference proteome</keyword>
<proteinExistence type="predicted"/>
<dbReference type="Gene3D" id="2.170.150.40">
    <property type="entry name" value="Domain of unknown function (DUF427)"/>
    <property type="match status" value="1"/>
</dbReference>
<organism evidence="2 3">
    <name type="scientific">Octadecabacter arcticus 238</name>
    <dbReference type="NCBI Taxonomy" id="391616"/>
    <lineage>
        <taxon>Bacteria</taxon>
        <taxon>Pseudomonadati</taxon>
        <taxon>Pseudomonadota</taxon>
        <taxon>Alphaproteobacteria</taxon>
        <taxon>Rhodobacterales</taxon>
        <taxon>Roseobacteraceae</taxon>
        <taxon>Octadecabacter</taxon>
    </lineage>
</organism>
<dbReference type="PANTHER" id="PTHR34310:SF9">
    <property type="entry name" value="BLR5716 PROTEIN"/>
    <property type="match status" value="1"/>
</dbReference>
<dbReference type="InterPro" id="IPR038694">
    <property type="entry name" value="DUF427_sf"/>
</dbReference>
<gene>
    <name evidence="2" type="ORF">OA238_c25680</name>
</gene>
<protein>
    <recommendedName>
        <fullName evidence="1">DUF427 domain-containing protein</fullName>
    </recommendedName>
</protein>
<evidence type="ECO:0000313" key="2">
    <source>
        <dbReference type="EMBL" id="AGI72616.1"/>
    </source>
</evidence>
<sequence length="113" mass="12504">MSDHIKIQPATGTWVVRAAGAVLGESNDALKLVEGDKPFVIYFPRTDISMAFFDKSETTTTCPHKGKATYYDLVAKSGTYKDTAWSYDDPKDDVAQIKGYLAFFVDNVAVEQL</sequence>
<dbReference type="InterPro" id="IPR007361">
    <property type="entry name" value="DUF427"/>
</dbReference>
<dbReference type="RefSeq" id="WP_015495684.1">
    <property type="nucleotide sequence ID" value="NC_020908.1"/>
</dbReference>
<evidence type="ECO:0000259" key="1">
    <source>
        <dbReference type="Pfam" id="PF04248"/>
    </source>
</evidence>
<dbReference type="Pfam" id="PF04248">
    <property type="entry name" value="NTP_transf_9"/>
    <property type="match status" value="1"/>
</dbReference>